<dbReference type="EMBL" id="BLAL01000044">
    <property type="protein sequence ID" value="GES79732.1"/>
    <property type="molecule type" value="Genomic_DNA"/>
</dbReference>
<reference evidence="1" key="1">
    <citation type="submission" date="2019-10" db="EMBL/GenBank/DDBJ databases">
        <title>Conservation and host-specific expression of non-tandemly repeated heterogenous ribosome RNA gene in arbuscular mycorrhizal fungi.</title>
        <authorList>
            <person name="Maeda T."/>
            <person name="Kobayashi Y."/>
            <person name="Nakagawa T."/>
            <person name="Ezawa T."/>
            <person name="Yamaguchi K."/>
            <person name="Bino T."/>
            <person name="Nishimoto Y."/>
            <person name="Shigenobu S."/>
            <person name="Kawaguchi M."/>
        </authorList>
    </citation>
    <scope>NUCLEOTIDE SEQUENCE</scope>
    <source>
        <strain evidence="1">HR1</strain>
    </source>
</reference>
<protein>
    <submittedName>
        <fullName evidence="1">Uncharacterized protein</fullName>
    </submittedName>
</protein>
<evidence type="ECO:0000313" key="2">
    <source>
        <dbReference type="Proteomes" id="UP000615446"/>
    </source>
</evidence>
<proteinExistence type="predicted"/>
<name>A0A8H3QHY3_9GLOM</name>
<dbReference type="Proteomes" id="UP000615446">
    <property type="component" value="Unassembled WGS sequence"/>
</dbReference>
<organism evidence="1 2">
    <name type="scientific">Rhizophagus clarus</name>
    <dbReference type="NCBI Taxonomy" id="94130"/>
    <lineage>
        <taxon>Eukaryota</taxon>
        <taxon>Fungi</taxon>
        <taxon>Fungi incertae sedis</taxon>
        <taxon>Mucoromycota</taxon>
        <taxon>Glomeromycotina</taxon>
        <taxon>Glomeromycetes</taxon>
        <taxon>Glomerales</taxon>
        <taxon>Glomeraceae</taxon>
        <taxon>Rhizophagus</taxon>
    </lineage>
</organism>
<comment type="caution">
    <text evidence="1">The sequence shown here is derived from an EMBL/GenBank/DDBJ whole genome shotgun (WGS) entry which is preliminary data.</text>
</comment>
<gene>
    <name evidence="1" type="ORF">RCL2_000703100</name>
</gene>
<dbReference type="OrthoDB" id="2345161at2759"/>
<accession>A0A8H3QHY3</accession>
<dbReference type="AlphaFoldDB" id="A0A8H3QHY3"/>
<sequence>MDKSGNKQCDNFSKYNSGQLVYLLLDKHLSSEEINDSQEINKISIQTSKSTVNLDNFLKRELSIYSYGINNLFQINILKTSSEKHEWESIDEKKSLELQQLYQNQYDASVIQVEERFSNKNIYNFNRNIIKKNSMQELSGNDET</sequence>
<evidence type="ECO:0000313" key="1">
    <source>
        <dbReference type="EMBL" id="GES79732.1"/>
    </source>
</evidence>